<dbReference type="EMBL" id="CP048685">
    <property type="protein sequence ID" value="QPJ61422.1"/>
    <property type="molecule type" value="Genomic_DNA"/>
</dbReference>
<dbReference type="PANTHER" id="PTHR10110">
    <property type="entry name" value="SODIUM/HYDROGEN EXCHANGER"/>
    <property type="match status" value="1"/>
</dbReference>
<keyword evidence="4" id="KW-0050">Antiport</keyword>
<feature type="transmembrane region" description="Helical" evidence="12">
    <location>
        <begin position="173"/>
        <end position="192"/>
    </location>
</feature>
<feature type="transmembrane region" description="Helical" evidence="12">
    <location>
        <begin position="296"/>
        <end position="314"/>
    </location>
</feature>
<keyword evidence="9" id="KW-0406">Ion transport</keyword>
<protein>
    <submittedName>
        <fullName evidence="14">Sodium:proton antiporter</fullName>
    </submittedName>
</protein>
<feature type="domain" description="Cation/H+ exchanger transmembrane" evidence="13">
    <location>
        <begin position="15"/>
        <end position="409"/>
    </location>
</feature>
<feature type="transmembrane region" description="Helical" evidence="12">
    <location>
        <begin position="198"/>
        <end position="223"/>
    </location>
</feature>
<evidence type="ECO:0000313" key="15">
    <source>
        <dbReference type="Proteomes" id="UP000594688"/>
    </source>
</evidence>
<feature type="transmembrane region" description="Helical" evidence="12">
    <location>
        <begin position="103"/>
        <end position="123"/>
    </location>
</feature>
<dbReference type="KEGG" id="nli:G3M70_05775"/>
<dbReference type="InterPro" id="IPR006153">
    <property type="entry name" value="Cation/H_exchanger_TM"/>
</dbReference>
<dbReference type="Proteomes" id="UP000594688">
    <property type="component" value="Chromosome"/>
</dbReference>
<keyword evidence="6 12" id="KW-0812">Transmembrane</keyword>
<evidence type="ECO:0000256" key="8">
    <source>
        <dbReference type="ARBA" id="ARBA00023053"/>
    </source>
</evidence>
<accession>A0A7T0BV78</accession>
<feature type="transmembrane region" description="Helical" evidence="12">
    <location>
        <begin position="320"/>
        <end position="343"/>
    </location>
</feature>
<sequence length="413" mass="44131">MDPLHLIAWLLFFTAGFSYLNHRLLKLPPSIGVMAIALVFSLGLITGGKTGLLPELEATATQLLDSLDFERLVMHGMLGALLFAGALHINLNDLAKQKWIITLLATFGVMLSTALIGGLTYALVGALGIHLPFIYCLLFGALISPTDPIAVLSIMKTAGAPKELETKIAGESLFNDGIAVVVFLVILGIATGEREATLSAISLLFVEEAVGGALFGLGMGYLAYRMLKSLDEYRVEVLITLALVFCGYALAETLHVSAPIAAVTAGLLIGNHGRSFAMSETTVEHVDTFWELVDEILNAVLFVLLGLEVLVLTFEGNHLLAGVLAIPVVLAARLAGVSIPVFLLKWKREFPPHTIRILTWGGLRGGISVALALSLPSSPERDVILTMTYVVVIFSVLVQGLTIGRLVEKAPKT</sequence>
<evidence type="ECO:0000313" key="14">
    <source>
        <dbReference type="EMBL" id="QPJ61422.1"/>
    </source>
</evidence>
<keyword evidence="7 12" id="KW-1133">Transmembrane helix</keyword>
<feature type="transmembrane region" description="Helical" evidence="12">
    <location>
        <begin position="235"/>
        <end position="251"/>
    </location>
</feature>
<evidence type="ECO:0000256" key="1">
    <source>
        <dbReference type="ARBA" id="ARBA00004651"/>
    </source>
</evidence>
<evidence type="ECO:0000259" key="13">
    <source>
        <dbReference type="Pfam" id="PF00999"/>
    </source>
</evidence>
<gene>
    <name evidence="14" type="ORF">G3M70_05775</name>
</gene>
<feature type="transmembrane region" description="Helical" evidence="12">
    <location>
        <begin position="72"/>
        <end position="91"/>
    </location>
</feature>
<evidence type="ECO:0000256" key="6">
    <source>
        <dbReference type="ARBA" id="ARBA00022692"/>
    </source>
</evidence>
<dbReference type="Pfam" id="PF00999">
    <property type="entry name" value="Na_H_Exchanger"/>
    <property type="match status" value="1"/>
</dbReference>
<comment type="subcellular location">
    <subcellularLocation>
        <location evidence="1">Cell membrane</location>
        <topology evidence="1">Multi-pass membrane protein</topology>
    </subcellularLocation>
</comment>
<dbReference type="AlphaFoldDB" id="A0A7T0BV78"/>
<name>A0A7T0BV78_9BACT</name>
<evidence type="ECO:0000256" key="5">
    <source>
        <dbReference type="ARBA" id="ARBA00022475"/>
    </source>
</evidence>
<organism evidence="14 15">
    <name type="scientific">Candidatus Nitronauta litoralis</name>
    <dbReference type="NCBI Taxonomy" id="2705533"/>
    <lineage>
        <taxon>Bacteria</taxon>
        <taxon>Pseudomonadati</taxon>
        <taxon>Nitrospinota/Tectimicrobiota group</taxon>
        <taxon>Nitrospinota</taxon>
        <taxon>Nitrospinia</taxon>
        <taxon>Nitrospinales</taxon>
        <taxon>Nitrospinaceae</taxon>
        <taxon>Candidatus Nitronauta</taxon>
    </lineage>
</organism>
<dbReference type="PANTHER" id="PTHR10110:SF195">
    <property type="entry name" value="NA(+)_H(+) ANTIPORTER NHAS2"/>
    <property type="match status" value="1"/>
</dbReference>
<dbReference type="GO" id="GO:0005886">
    <property type="term" value="C:plasma membrane"/>
    <property type="evidence" value="ECO:0007669"/>
    <property type="project" value="UniProtKB-SubCell"/>
</dbReference>
<dbReference type="GO" id="GO:0098719">
    <property type="term" value="P:sodium ion import across plasma membrane"/>
    <property type="evidence" value="ECO:0007669"/>
    <property type="project" value="TreeGrafter"/>
</dbReference>
<dbReference type="GO" id="GO:0015386">
    <property type="term" value="F:potassium:proton antiporter activity"/>
    <property type="evidence" value="ECO:0007669"/>
    <property type="project" value="TreeGrafter"/>
</dbReference>
<proteinExistence type="inferred from homology"/>
<feature type="transmembrane region" description="Helical" evidence="12">
    <location>
        <begin position="31"/>
        <end position="52"/>
    </location>
</feature>
<keyword evidence="10 12" id="KW-0472">Membrane</keyword>
<feature type="transmembrane region" description="Helical" evidence="12">
    <location>
        <begin position="129"/>
        <end position="152"/>
    </location>
</feature>
<comment type="similarity">
    <text evidence="2">Belongs to the monovalent cation:proton antiporter 1 (CPA1) transporter (TC 2.A.36) family.</text>
</comment>
<dbReference type="InterPro" id="IPR018422">
    <property type="entry name" value="Cation/H_exchanger_CPA1"/>
</dbReference>
<dbReference type="GO" id="GO:0015385">
    <property type="term" value="F:sodium:proton antiporter activity"/>
    <property type="evidence" value="ECO:0007669"/>
    <property type="project" value="InterPro"/>
</dbReference>
<feature type="transmembrane region" description="Helical" evidence="12">
    <location>
        <begin position="387"/>
        <end position="407"/>
    </location>
</feature>
<evidence type="ECO:0000256" key="11">
    <source>
        <dbReference type="ARBA" id="ARBA00023201"/>
    </source>
</evidence>
<dbReference type="Gene3D" id="6.10.140.1330">
    <property type="match status" value="1"/>
</dbReference>
<evidence type="ECO:0000256" key="7">
    <source>
        <dbReference type="ARBA" id="ARBA00022989"/>
    </source>
</evidence>
<evidence type="ECO:0000256" key="9">
    <source>
        <dbReference type="ARBA" id="ARBA00023065"/>
    </source>
</evidence>
<evidence type="ECO:0000256" key="10">
    <source>
        <dbReference type="ARBA" id="ARBA00023136"/>
    </source>
</evidence>
<evidence type="ECO:0000256" key="3">
    <source>
        <dbReference type="ARBA" id="ARBA00022448"/>
    </source>
</evidence>
<feature type="transmembrane region" description="Helical" evidence="12">
    <location>
        <begin position="6"/>
        <end position="24"/>
    </location>
</feature>
<keyword evidence="11" id="KW-0739">Sodium transport</keyword>
<keyword evidence="8" id="KW-0915">Sodium</keyword>
<keyword evidence="3" id="KW-0813">Transport</keyword>
<evidence type="ECO:0000256" key="4">
    <source>
        <dbReference type="ARBA" id="ARBA00022449"/>
    </source>
</evidence>
<evidence type="ECO:0000256" key="12">
    <source>
        <dbReference type="SAM" id="Phobius"/>
    </source>
</evidence>
<dbReference type="GO" id="GO:0051453">
    <property type="term" value="P:regulation of intracellular pH"/>
    <property type="evidence" value="ECO:0007669"/>
    <property type="project" value="TreeGrafter"/>
</dbReference>
<keyword evidence="5" id="KW-1003">Cell membrane</keyword>
<reference evidence="14 15" key="1">
    <citation type="submission" date="2020-02" db="EMBL/GenBank/DDBJ databases">
        <title>Genomic and physiological characterization of two novel Nitrospinaceae genera.</title>
        <authorList>
            <person name="Mueller A.J."/>
            <person name="Jung M.-Y."/>
            <person name="Strachan C.R."/>
            <person name="Herbold C.W."/>
            <person name="Kirkegaard R.H."/>
            <person name="Daims H."/>
        </authorList>
    </citation>
    <scope>NUCLEOTIDE SEQUENCE [LARGE SCALE GENOMIC DNA]</scope>
    <source>
        <strain evidence="14">EB</strain>
    </source>
</reference>
<evidence type="ECO:0000256" key="2">
    <source>
        <dbReference type="ARBA" id="ARBA00007367"/>
    </source>
</evidence>